<keyword evidence="8" id="KW-0134">Cell wall</keyword>
<reference evidence="10 11" key="1">
    <citation type="submission" date="2024-02" db="EMBL/GenBank/DDBJ databases">
        <title>High-quality chromosome-scale genome assembly of Pensacola bahiagrass (Paspalum notatum Flugge var. saurae).</title>
        <authorList>
            <person name="Vega J.M."/>
            <person name="Podio M."/>
            <person name="Orjuela J."/>
            <person name="Siena L.A."/>
            <person name="Pessino S.C."/>
            <person name="Combes M.C."/>
            <person name="Mariac C."/>
            <person name="Albertini E."/>
            <person name="Pupilli F."/>
            <person name="Ortiz J.P.A."/>
            <person name="Leblanc O."/>
        </authorList>
    </citation>
    <scope>NUCLEOTIDE SEQUENCE [LARGE SCALE GENOMIC DNA]</scope>
    <source>
        <strain evidence="10">R1</strain>
        <tissue evidence="10">Leaf</tissue>
    </source>
</reference>
<dbReference type="SUPFAM" id="SSF49899">
    <property type="entry name" value="Concanavalin A-like lectins/glucanases"/>
    <property type="match status" value="1"/>
</dbReference>
<evidence type="ECO:0000256" key="3">
    <source>
        <dbReference type="ARBA" id="ARBA00023157"/>
    </source>
</evidence>
<keyword evidence="8" id="KW-0052">Apoplast</keyword>
<keyword evidence="8" id="KW-0732">Signal</keyword>
<evidence type="ECO:0000256" key="7">
    <source>
        <dbReference type="PIRSR" id="PIRSR005604-2"/>
    </source>
</evidence>
<evidence type="ECO:0000259" key="9">
    <source>
        <dbReference type="PROSITE" id="PS51762"/>
    </source>
</evidence>
<keyword evidence="11" id="KW-1185">Reference proteome</keyword>
<feature type="glycosylation site" description="N-linked (GlcNAc...) asparagine" evidence="7">
    <location>
        <position position="113"/>
    </location>
</feature>
<keyword evidence="8" id="KW-0964">Secreted</keyword>
<feature type="signal peptide" evidence="8">
    <location>
        <begin position="1"/>
        <end position="20"/>
    </location>
</feature>
<dbReference type="GO" id="GO:0010411">
    <property type="term" value="P:xyloglucan metabolic process"/>
    <property type="evidence" value="ECO:0007669"/>
    <property type="project" value="InterPro"/>
</dbReference>
<keyword evidence="3" id="KW-1015">Disulfide bond</keyword>
<dbReference type="PROSITE" id="PS51762">
    <property type="entry name" value="GH16_2"/>
    <property type="match status" value="1"/>
</dbReference>
<dbReference type="InterPro" id="IPR013320">
    <property type="entry name" value="ConA-like_dom_sf"/>
</dbReference>
<keyword evidence="2 8" id="KW-0378">Hydrolase</keyword>
<dbReference type="InterPro" id="IPR000757">
    <property type="entry name" value="Beta-glucanase-like"/>
</dbReference>
<dbReference type="PIRSF" id="PIRSF005604">
    <property type="entry name" value="XET"/>
    <property type="match status" value="1"/>
</dbReference>
<comment type="similarity">
    <text evidence="8">Belongs to the glycosyl hydrolase 16 family.</text>
</comment>
<comment type="function">
    <text evidence="8">Catalyzes xyloglucan endohydrolysis (XEH) and/or endotransglycosylation (XET). Cleaves and religates xyloglucan polymers, an essential constituent of the primary cell wall, and thereby participates in cell wall construction of growing tissues.</text>
</comment>
<keyword evidence="8" id="KW-0961">Cell wall biogenesis/degradation</keyword>
<dbReference type="Proteomes" id="UP001341281">
    <property type="component" value="Chromosome 09"/>
</dbReference>
<feature type="chain" id="PRO_5042670096" description="Xyloglucan endotransglucosylase/hydrolase" evidence="8">
    <location>
        <begin position="21"/>
        <end position="285"/>
    </location>
</feature>
<feature type="domain" description="GH16" evidence="9">
    <location>
        <begin position="22"/>
        <end position="219"/>
    </location>
</feature>
<comment type="PTM">
    <text evidence="8">Contains at least one intrachain disulfide bond essential for its enzymatic activity.</text>
</comment>
<accession>A0AAQ3UQA3</accession>
<dbReference type="GO" id="GO:0042546">
    <property type="term" value="P:cell wall biogenesis"/>
    <property type="evidence" value="ECO:0007669"/>
    <property type="project" value="InterPro"/>
</dbReference>
<name>A0AAQ3UQA3_PASNO</name>
<dbReference type="InterPro" id="IPR008263">
    <property type="entry name" value="GH16_AS"/>
</dbReference>
<keyword evidence="1 8" id="KW-0808">Transferase</keyword>
<dbReference type="EC" id="2.4.1.207" evidence="8"/>
<evidence type="ECO:0000256" key="8">
    <source>
        <dbReference type="RuleBase" id="RU361120"/>
    </source>
</evidence>
<evidence type="ECO:0000256" key="1">
    <source>
        <dbReference type="ARBA" id="ARBA00022679"/>
    </source>
</evidence>
<proteinExistence type="inferred from homology"/>
<dbReference type="InterPro" id="IPR016455">
    <property type="entry name" value="XTH"/>
</dbReference>
<gene>
    <name evidence="10" type="ORF">U9M48_040295</name>
</gene>
<dbReference type="Gene3D" id="2.60.120.200">
    <property type="match status" value="1"/>
</dbReference>
<keyword evidence="4" id="KW-0325">Glycoprotein</keyword>
<evidence type="ECO:0000256" key="2">
    <source>
        <dbReference type="ARBA" id="ARBA00022801"/>
    </source>
</evidence>
<dbReference type="AlphaFoldDB" id="A0AAQ3UQA3"/>
<dbReference type="PANTHER" id="PTHR31062">
    <property type="entry name" value="XYLOGLUCAN ENDOTRANSGLUCOSYLASE/HYDROLASE PROTEIN 8-RELATED"/>
    <property type="match status" value="1"/>
</dbReference>
<evidence type="ECO:0000256" key="6">
    <source>
        <dbReference type="PIRSR" id="PIRSR005604-1"/>
    </source>
</evidence>
<evidence type="ECO:0000256" key="5">
    <source>
        <dbReference type="ARBA" id="ARBA00023295"/>
    </source>
</evidence>
<dbReference type="PROSITE" id="PS01034">
    <property type="entry name" value="GH16_1"/>
    <property type="match status" value="1"/>
</dbReference>
<protein>
    <recommendedName>
        <fullName evidence="8">Xyloglucan endotransglucosylase/hydrolase</fullName>
        <ecNumber evidence="8">2.4.1.207</ecNumber>
    </recommendedName>
</protein>
<evidence type="ECO:0000313" key="11">
    <source>
        <dbReference type="Proteomes" id="UP001341281"/>
    </source>
</evidence>
<comment type="subcellular location">
    <subcellularLocation>
        <location evidence="8">Secreted</location>
        <location evidence="8">Cell wall</location>
    </subcellularLocation>
    <subcellularLocation>
        <location evidence="8">Secreted</location>
        <location evidence="8">Extracellular space</location>
        <location evidence="8">Apoplast</location>
    </subcellularLocation>
</comment>
<dbReference type="GO" id="GO:0048046">
    <property type="term" value="C:apoplast"/>
    <property type="evidence" value="ECO:0007669"/>
    <property type="project" value="UniProtKB-SubCell"/>
</dbReference>
<dbReference type="Pfam" id="PF06955">
    <property type="entry name" value="XET_C"/>
    <property type="match status" value="1"/>
</dbReference>
<dbReference type="GO" id="GO:0016762">
    <property type="term" value="F:xyloglucan:xyloglucosyl transferase activity"/>
    <property type="evidence" value="ECO:0007669"/>
    <property type="project" value="UniProtKB-EC"/>
</dbReference>
<feature type="active site" description="Proton donor" evidence="6">
    <location>
        <position position="109"/>
    </location>
</feature>
<sequence length="285" mass="32398">MGQARAQLLASLAAIYLILASTHVTGSITDDLEITWGNAKVVTDSSGQQAIALTLDRSSGSAFHSKNTCLFCRIDIEIKLVPGNSAGTVTTFYMITENAWQFHDEIDIEFLGNSTGQPYTMHTNMYARGQGGREKQYKFDFDPTQDYHKYTIIWNKDWILFLVDDKLYRQIKNNQIYGAPYPSYYPMRLYATIWNADEWATQGGRVKTDWSQAPFTAYFRNYTATSCSQFVNSPLCMPGSGWFDQQLDASRQQQLAQVDSNNKIYDYCTDPRTYKSAPPRECGLN</sequence>
<evidence type="ECO:0000256" key="4">
    <source>
        <dbReference type="ARBA" id="ARBA00023180"/>
    </source>
</evidence>
<dbReference type="Pfam" id="PF00722">
    <property type="entry name" value="Glyco_hydro_16"/>
    <property type="match status" value="1"/>
</dbReference>
<keyword evidence="5 8" id="KW-0326">Glycosidase</keyword>
<feature type="active site" description="Nucleophile" evidence="6">
    <location>
        <position position="105"/>
    </location>
</feature>
<dbReference type="GO" id="GO:0071555">
    <property type="term" value="P:cell wall organization"/>
    <property type="evidence" value="ECO:0007669"/>
    <property type="project" value="UniProtKB-KW"/>
</dbReference>
<dbReference type="InterPro" id="IPR044791">
    <property type="entry name" value="Beta-glucanase/XTH"/>
</dbReference>
<organism evidence="10 11">
    <name type="scientific">Paspalum notatum var. saurae</name>
    <dbReference type="NCBI Taxonomy" id="547442"/>
    <lineage>
        <taxon>Eukaryota</taxon>
        <taxon>Viridiplantae</taxon>
        <taxon>Streptophyta</taxon>
        <taxon>Embryophyta</taxon>
        <taxon>Tracheophyta</taxon>
        <taxon>Spermatophyta</taxon>
        <taxon>Magnoliopsida</taxon>
        <taxon>Liliopsida</taxon>
        <taxon>Poales</taxon>
        <taxon>Poaceae</taxon>
        <taxon>PACMAD clade</taxon>
        <taxon>Panicoideae</taxon>
        <taxon>Andropogonodae</taxon>
        <taxon>Paspaleae</taxon>
        <taxon>Paspalinae</taxon>
        <taxon>Paspalum</taxon>
    </lineage>
</organism>
<dbReference type="InterPro" id="IPR010713">
    <property type="entry name" value="XET_C"/>
</dbReference>
<dbReference type="EMBL" id="CP144753">
    <property type="protein sequence ID" value="WVZ94402.1"/>
    <property type="molecule type" value="Genomic_DNA"/>
</dbReference>
<dbReference type="GO" id="GO:0004553">
    <property type="term" value="F:hydrolase activity, hydrolyzing O-glycosyl compounds"/>
    <property type="evidence" value="ECO:0007669"/>
    <property type="project" value="InterPro"/>
</dbReference>
<evidence type="ECO:0000313" key="10">
    <source>
        <dbReference type="EMBL" id="WVZ94402.1"/>
    </source>
</evidence>